<reference evidence="1 2" key="1">
    <citation type="submission" date="2017-02" db="EMBL/GenBank/DDBJ databases">
        <title>The complete genomic sequence of a novel cold adapted crude oil-degrading bacterium Planococcus qaidamina Y42.</title>
        <authorList>
            <person name="Yang R."/>
        </authorList>
    </citation>
    <scope>NUCLEOTIDE SEQUENCE [LARGE SCALE GENOMIC DNA]</scope>
    <source>
        <strain evidence="1 2">Y42</strain>
    </source>
</reference>
<keyword evidence="2" id="KW-1185">Reference proteome</keyword>
<dbReference type="EMBL" id="CP019640">
    <property type="protein sequence ID" value="AQQ55010.1"/>
    <property type="molecule type" value="Genomic_DNA"/>
</dbReference>
<gene>
    <name evidence="1" type="ORF">B0X71_05365</name>
</gene>
<sequence>MERLIEGWPATAKQAAETTMRFYGPPNEMTPSRLIWFNNAPWKRTVVHRDEVPHDFPVPHADVLEQVINYPVPADKVGEVGLFDKSVIIAQTMGEVSACCDNEASNVLALNMVHEIVSGTKTPEQARETASEQITAWLMNRPAPYAEDFQFALPEEQFQTDEPAVQHDIVDQAIKKVKDFFSGDEHK</sequence>
<protein>
    <submittedName>
        <fullName evidence="1">Uncharacterized protein</fullName>
    </submittedName>
</protein>
<dbReference type="KEGG" id="pmar:B0X71_05365"/>
<evidence type="ECO:0000313" key="1">
    <source>
        <dbReference type="EMBL" id="AQQ55010.1"/>
    </source>
</evidence>
<proteinExistence type="predicted"/>
<accession>A0A1Q2L3I8</accession>
<name>A0A1Q2L3I8_9BACL</name>
<organism evidence="1 2">
    <name type="scientific">Planococcus lenghuensis</name>
    <dbReference type="NCBI Taxonomy" id="2213202"/>
    <lineage>
        <taxon>Bacteria</taxon>
        <taxon>Bacillati</taxon>
        <taxon>Bacillota</taxon>
        <taxon>Bacilli</taxon>
        <taxon>Bacillales</taxon>
        <taxon>Caryophanaceae</taxon>
        <taxon>Planococcus</taxon>
    </lineage>
</organism>
<dbReference type="AlphaFoldDB" id="A0A1Q2L3I8"/>
<evidence type="ECO:0000313" key="2">
    <source>
        <dbReference type="Proteomes" id="UP000188184"/>
    </source>
</evidence>
<dbReference type="Proteomes" id="UP000188184">
    <property type="component" value="Chromosome"/>
</dbReference>